<evidence type="ECO:0000313" key="1">
    <source>
        <dbReference type="EMBL" id="KKK73991.1"/>
    </source>
</evidence>
<dbReference type="AlphaFoldDB" id="A0A0F9AP63"/>
<comment type="caution">
    <text evidence="1">The sequence shown here is derived from an EMBL/GenBank/DDBJ whole genome shotgun (WGS) entry which is preliminary data.</text>
</comment>
<gene>
    <name evidence="1" type="ORF">LCGC14_2888240</name>
</gene>
<sequence>MRYHLLAVLTMVALLTIHGSAQAQGVDTFSTDLPPEGQYVSPDEYHTYLALGITLDDPIHTPILARGVQRAAVGNDEHETFSSAFDAVVVGFGPVHLEGPVTVRTTDRLLSTTGTFDTEIIAMSLSGNTPMGPVLIQVDPNPLRPSTGQTDIL</sequence>
<protein>
    <submittedName>
        <fullName evidence="1">Uncharacterized protein</fullName>
    </submittedName>
</protein>
<reference evidence="1" key="1">
    <citation type="journal article" date="2015" name="Nature">
        <title>Complex archaea that bridge the gap between prokaryotes and eukaryotes.</title>
        <authorList>
            <person name="Spang A."/>
            <person name="Saw J.H."/>
            <person name="Jorgensen S.L."/>
            <person name="Zaremba-Niedzwiedzka K."/>
            <person name="Martijn J."/>
            <person name="Lind A.E."/>
            <person name="van Eijk R."/>
            <person name="Schleper C."/>
            <person name="Guy L."/>
            <person name="Ettema T.J."/>
        </authorList>
    </citation>
    <scope>NUCLEOTIDE SEQUENCE</scope>
</reference>
<accession>A0A0F9AP63</accession>
<name>A0A0F9AP63_9ZZZZ</name>
<proteinExistence type="predicted"/>
<feature type="non-terminal residue" evidence="1">
    <location>
        <position position="153"/>
    </location>
</feature>
<dbReference type="EMBL" id="LAZR01056529">
    <property type="protein sequence ID" value="KKK73991.1"/>
    <property type="molecule type" value="Genomic_DNA"/>
</dbReference>
<organism evidence="1">
    <name type="scientific">marine sediment metagenome</name>
    <dbReference type="NCBI Taxonomy" id="412755"/>
    <lineage>
        <taxon>unclassified sequences</taxon>
        <taxon>metagenomes</taxon>
        <taxon>ecological metagenomes</taxon>
    </lineage>
</organism>